<organism evidence="2 3">
    <name type="scientific">Trichoplax adhaerens</name>
    <name type="common">Trichoplax reptans</name>
    <dbReference type="NCBI Taxonomy" id="10228"/>
    <lineage>
        <taxon>Eukaryota</taxon>
        <taxon>Metazoa</taxon>
        <taxon>Placozoa</taxon>
        <taxon>Uniplacotomia</taxon>
        <taxon>Trichoplacea</taxon>
        <taxon>Trichoplacidae</taxon>
        <taxon>Trichoplax</taxon>
    </lineage>
</organism>
<dbReference type="OrthoDB" id="10062838at2759"/>
<keyword evidence="1" id="KW-1133">Transmembrane helix</keyword>
<dbReference type="EMBL" id="DS985260">
    <property type="protein sequence ID" value="EDV20479.1"/>
    <property type="molecule type" value="Genomic_DNA"/>
</dbReference>
<evidence type="ECO:0000313" key="2">
    <source>
        <dbReference type="EMBL" id="EDV20479.1"/>
    </source>
</evidence>
<dbReference type="InterPro" id="IPR026505">
    <property type="entry name" value="Solute_c_fam_35_mem_F3/F4"/>
</dbReference>
<feature type="transmembrane region" description="Helical" evidence="1">
    <location>
        <begin position="64"/>
        <end position="82"/>
    </location>
</feature>
<evidence type="ECO:0000313" key="3">
    <source>
        <dbReference type="Proteomes" id="UP000009022"/>
    </source>
</evidence>
<dbReference type="eggNOG" id="KOG4314">
    <property type="taxonomic scope" value="Eukaryota"/>
</dbReference>
<reference evidence="2 3" key="1">
    <citation type="journal article" date="2008" name="Nature">
        <title>The Trichoplax genome and the nature of placozoans.</title>
        <authorList>
            <person name="Srivastava M."/>
            <person name="Begovic E."/>
            <person name="Chapman J."/>
            <person name="Putnam N.H."/>
            <person name="Hellsten U."/>
            <person name="Kawashima T."/>
            <person name="Kuo A."/>
            <person name="Mitros T."/>
            <person name="Salamov A."/>
            <person name="Carpenter M.L."/>
            <person name="Signorovitch A.Y."/>
            <person name="Moreno M.A."/>
            <person name="Kamm K."/>
            <person name="Grimwood J."/>
            <person name="Schmutz J."/>
            <person name="Shapiro H."/>
            <person name="Grigoriev I.V."/>
            <person name="Buss L.W."/>
            <person name="Schierwater B."/>
            <person name="Dellaporta S.L."/>
            <person name="Rokhsar D.S."/>
        </authorList>
    </citation>
    <scope>NUCLEOTIDE SEQUENCE [LARGE SCALE GENOMIC DNA]</scope>
    <source>
        <strain evidence="2 3">Grell-BS-1999</strain>
    </source>
</reference>
<sequence length="251" mass="27937">MTKQVKVDIDLECPKEAEQSEQPDKSSSSSAKTWVWTKFLDINISLLLPIWSYDWQIAKIHVEVIAVVAAMTGVFVFAYSYGLHGSSILGIIFSLSVAVLTAIYRVYLKLVLPDPSVGQASLLLTVVCALIVLFSWPLILVAISLGIETIEWETIPWYELNVTSIFSLLVSALIFLGTAVSFPIFVAVGMLLSIPGNAFVDVIYRHIIFDGIKIFGVFLICSSFLILLIPVDKARRLSRWMVPCCYRKVTL</sequence>
<evidence type="ECO:0008006" key="4">
    <source>
        <dbReference type="Google" id="ProtNLM"/>
    </source>
</evidence>
<accession>B3SA98</accession>
<evidence type="ECO:0000256" key="1">
    <source>
        <dbReference type="SAM" id="Phobius"/>
    </source>
</evidence>
<keyword evidence="3" id="KW-1185">Reference proteome</keyword>
<keyword evidence="1" id="KW-0472">Membrane</keyword>
<feature type="transmembrane region" description="Helical" evidence="1">
    <location>
        <begin position="212"/>
        <end position="231"/>
    </location>
</feature>
<keyword evidence="1" id="KW-0812">Transmembrane</keyword>
<dbReference type="RefSeq" id="XP_002117173.1">
    <property type="nucleotide sequence ID" value="XM_002117137.1"/>
</dbReference>
<dbReference type="Proteomes" id="UP000009022">
    <property type="component" value="Unassembled WGS sequence"/>
</dbReference>
<feature type="transmembrane region" description="Helical" evidence="1">
    <location>
        <begin position="88"/>
        <end position="108"/>
    </location>
</feature>
<protein>
    <recommendedName>
        <fullName evidence="4">Transmembrane protein</fullName>
    </recommendedName>
</protein>
<feature type="transmembrane region" description="Helical" evidence="1">
    <location>
        <begin position="120"/>
        <end position="145"/>
    </location>
</feature>
<dbReference type="HOGENOM" id="CLU_1108338_0_0_1"/>
<dbReference type="PhylomeDB" id="B3SA98"/>
<proteinExistence type="predicted"/>
<name>B3SA98_TRIAD</name>
<dbReference type="PANTHER" id="PTHR19346:SF4">
    <property type="entry name" value="SUGAR PHOSPHATE TRANSPORTER DOMAIN-CONTAINING PROTEIN"/>
    <property type="match status" value="1"/>
</dbReference>
<feature type="transmembrane region" description="Helical" evidence="1">
    <location>
        <begin position="165"/>
        <end position="192"/>
    </location>
</feature>
<dbReference type="GeneID" id="6758385"/>
<dbReference type="KEGG" id="tad:TRIADDRAFT_61186"/>
<dbReference type="InParanoid" id="B3SA98"/>
<gene>
    <name evidence="2" type="ORF">TRIADDRAFT_61186</name>
</gene>
<dbReference type="OMA" id="ETIEWET"/>
<dbReference type="PANTHER" id="PTHR19346">
    <property type="entry name" value="SUGAR PHOSPHATE TRANSPORTER DOMAIN-CONTAINING PROTEIN"/>
    <property type="match status" value="1"/>
</dbReference>
<dbReference type="AlphaFoldDB" id="B3SA98"/>
<dbReference type="CTD" id="6758385"/>